<protein>
    <submittedName>
        <fullName evidence="3">YhcN/YlaJ family sporulation lipoprotein</fullName>
    </submittedName>
</protein>
<dbReference type="NCBIfam" id="TIGR02898">
    <property type="entry name" value="spore_YhcN_YlaJ"/>
    <property type="match status" value="1"/>
</dbReference>
<name>A0ABV8B4L4_9BACI</name>
<reference evidence="4" key="1">
    <citation type="journal article" date="2019" name="Int. J. Syst. Evol. Microbiol.">
        <title>The Global Catalogue of Microorganisms (GCM) 10K type strain sequencing project: providing services to taxonomists for standard genome sequencing and annotation.</title>
        <authorList>
            <consortium name="The Broad Institute Genomics Platform"/>
            <consortium name="The Broad Institute Genome Sequencing Center for Infectious Disease"/>
            <person name="Wu L."/>
            <person name="Ma J."/>
        </authorList>
    </citation>
    <scope>NUCLEOTIDE SEQUENCE [LARGE SCALE GENOMIC DNA]</scope>
    <source>
        <strain evidence="4">CCUG 61889</strain>
    </source>
</reference>
<accession>A0ABV8B4L4</accession>
<dbReference type="InterPro" id="IPR019076">
    <property type="entry name" value="Spore_lipoprot_YhcN/YlaJ-like"/>
</dbReference>
<keyword evidence="2" id="KW-0732">Signal</keyword>
<gene>
    <name evidence="3" type="ORF">ACFOU2_12410</name>
</gene>
<feature type="compositionally biased region" description="Polar residues" evidence="1">
    <location>
        <begin position="166"/>
        <end position="175"/>
    </location>
</feature>
<dbReference type="InterPro" id="IPR014247">
    <property type="entry name" value="Spore_lipoprot_YhcN/YlaJ"/>
</dbReference>
<feature type="signal peptide" evidence="2">
    <location>
        <begin position="1"/>
        <end position="20"/>
    </location>
</feature>
<evidence type="ECO:0000256" key="2">
    <source>
        <dbReference type="SAM" id="SignalP"/>
    </source>
</evidence>
<organism evidence="3 4">
    <name type="scientific">Bacillus songklensis</name>
    <dbReference type="NCBI Taxonomy" id="1069116"/>
    <lineage>
        <taxon>Bacteria</taxon>
        <taxon>Bacillati</taxon>
        <taxon>Bacillota</taxon>
        <taxon>Bacilli</taxon>
        <taxon>Bacillales</taxon>
        <taxon>Bacillaceae</taxon>
        <taxon>Bacillus</taxon>
    </lineage>
</organism>
<feature type="chain" id="PRO_5047145740" evidence="2">
    <location>
        <begin position="21"/>
        <end position="198"/>
    </location>
</feature>
<keyword evidence="3" id="KW-0449">Lipoprotein</keyword>
<feature type="compositionally biased region" description="Basic and acidic residues" evidence="1">
    <location>
        <begin position="177"/>
        <end position="190"/>
    </location>
</feature>
<feature type="region of interest" description="Disordered" evidence="1">
    <location>
        <begin position="158"/>
        <end position="198"/>
    </location>
</feature>
<evidence type="ECO:0000313" key="3">
    <source>
        <dbReference type="EMBL" id="MFC3884250.1"/>
    </source>
</evidence>
<dbReference type="RefSeq" id="WP_377915519.1">
    <property type="nucleotide sequence ID" value="NZ_JBHRZT010000052.1"/>
</dbReference>
<comment type="caution">
    <text evidence="3">The sequence shown here is derived from an EMBL/GenBank/DDBJ whole genome shotgun (WGS) entry which is preliminary data.</text>
</comment>
<evidence type="ECO:0000256" key="1">
    <source>
        <dbReference type="SAM" id="MobiDB-lite"/>
    </source>
</evidence>
<proteinExistence type="predicted"/>
<keyword evidence="4" id="KW-1185">Reference proteome</keyword>
<dbReference type="Proteomes" id="UP001595752">
    <property type="component" value="Unassembled WGS sequence"/>
</dbReference>
<dbReference type="Pfam" id="PF09580">
    <property type="entry name" value="Spore_YhcN_YlaJ"/>
    <property type="match status" value="1"/>
</dbReference>
<sequence length="198" mass="21913">MKKWLLLTGVLFSFTLSACAINREPVEENQNPQQLIKVKNSVPEHVQNRSAQEISRHLVQLATNIPNVNDATAVVVGKYAIVGIDVDAKLERSEVGSIKYSVAESLKEDPFGANAIVIADPDTYARLREIGRDIQNGRPITGFLEELADIAGRVVPEAAEDIRRNPSGTQTNDDNLPSDKQKELKQEQQDQSKNNLNK</sequence>
<dbReference type="PROSITE" id="PS51257">
    <property type="entry name" value="PROKAR_LIPOPROTEIN"/>
    <property type="match status" value="1"/>
</dbReference>
<evidence type="ECO:0000313" key="4">
    <source>
        <dbReference type="Proteomes" id="UP001595752"/>
    </source>
</evidence>
<dbReference type="EMBL" id="JBHRZT010000052">
    <property type="protein sequence ID" value="MFC3884250.1"/>
    <property type="molecule type" value="Genomic_DNA"/>
</dbReference>